<dbReference type="EMBL" id="MU864995">
    <property type="protein sequence ID" value="KAK4461225.1"/>
    <property type="molecule type" value="Genomic_DNA"/>
</dbReference>
<name>A0AAV9HMK7_9PEZI</name>
<protein>
    <submittedName>
        <fullName evidence="1">Uncharacterized protein</fullName>
    </submittedName>
</protein>
<keyword evidence="2" id="KW-1185">Reference proteome</keyword>
<dbReference type="AlphaFoldDB" id="A0AAV9HMK7"/>
<reference evidence="1" key="2">
    <citation type="submission" date="2023-06" db="EMBL/GenBank/DDBJ databases">
        <authorList>
            <consortium name="Lawrence Berkeley National Laboratory"/>
            <person name="Mondo S.J."/>
            <person name="Hensen N."/>
            <person name="Bonometti L."/>
            <person name="Westerberg I."/>
            <person name="Brannstrom I.O."/>
            <person name="Guillou S."/>
            <person name="Cros-Aarteil S."/>
            <person name="Calhoun S."/>
            <person name="Haridas S."/>
            <person name="Kuo A."/>
            <person name="Pangilinan J."/>
            <person name="Riley R."/>
            <person name="Labutti K."/>
            <person name="Andreopoulos B."/>
            <person name="Lipzen A."/>
            <person name="Chen C."/>
            <person name="Yanf M."/>
            <person name="Daum C."/>
            <person name="Ng V."/>
            <person name="Clum A."/>
            <person name="Steindorff A."/>
            <person name="Ohm R."/>
            <person name="Martin F."/>
            <person name="Silar P."/>
            <person name="Natvig D."/>
            <person name="Lalanne C."/>
            <person name="Gautier V."/>
            <person name="Ament-Velasquez S.L."/>
            <person name="Kruys A."/>
            <person name="Hutchinson M.I."/>
            <person name="Powell A.J."/>
            <person name="Barry K."/>
            <person name="Miller A.N."/>
            <person name="Grigoriev I.V."/>
            <person name="Debuchy R."/>
            <person name="Gladieux P."/>
            <person name="Thoren M.H."/>
            <person name="Johannesson H."/>
        </authorList>
    </citation>
    <scope>NUCLEOTIDE SEQUENCE</scope>
    <source>
        <strain evidence="1">PSN324</strain>
    </source>
</reference>
<dbReference type="Proteomes" id="UP001321749">
    <property type="component" value="Unassembled WGS sequence"/>
</dbReference>
<gene>
    <name evidence="1" type="ORF">QBC42DRAFT_270612</name>
</gene>
<sequence>MNPTDITYFKGWLEHLGDNTHLIRQLVIRHQVDFNLRRLIGLRWGAHYEHVTTAWANTYFSVSDLSHNSGMVTVDCDFGSETNLGDELRAGSICRCPLSSRLPQEAALPSASPPGTDCALTRAVYRFLRLMEIESVGAAPDFHGCHSLRAYKDQDWPRCDVCNLPKWFISGPKVLFRRPKILGGIKMSAI</sequence>
<comment type="caution">
    <text evidence="1">The sequence shown here is derived from an EMBL/GenBank/DDBJ whole genome shotgun (WGS) entry which is preliminary data.</text>
</comment>
<accession>A0AAV9HMK7</accession>
<proteinExistence type="predicted"/>
<evidence type="ECO:0000313" key="2">
    <source>
        <dbReference type="Proteomes" id="UP001321749"/>
    </source>
</evidence>
<reference evidence="1" key="1">
    <citation type="journal article" date="2023" name="Mol. Phylogenet. Evol.">
        <title>Genome-scale phylogeny and comparative genomics of the fungal order Sordariales.</title>
        <authorList>
            <person name="Hensen N."/>
            <person name="Bonometti L."/>
            <person name="Westerberg I."/>
            <person name="Brannstrom I.O."/>
            <person name="Guillou S."/>
            <person name="Cros-Aarteil S."/>
            <person name="Calhoun S."/>
            <person name="Haridas S."/>
            <person name="Kuo A."/>
            <person name="Mondo S."/>
            <person name="Pangilinan J."/>
            <person name="Riley R."/>
            <person name="LaButti K."/>
            <person name="Andreopoulos B."/>
            <person name="Lipzen A."/>
            <person name="Chen C."/>
            <person name="Yan M."/>
            <person name="Daum C."/>
            <person name="Ng V."/>
            <person name="Clum A."/>
            <person name="Steindorff A."/>
            <person name="Ohm R.A."/>
            <person name="Martin F."/>
            <person name="Silar P."/>
            <person name="Natvig D.O."/>
            <person name="Lalanne C."/>
            <person name="Gautier V."/>
            <person name="Ament-Velasquez S.L."/>
            <person name="Kruys A."/>
            <person name="Hutchinson M.I."/>
            <person name="Powell A.J."/>
            <person name="Barry K."/>
            <person name="Miller A.N."/>
            <person name="Grigoriev I.V."/>
            <person name="Debuchy R."/>
            <person name="Gladieux P."/>
            <person name="Hiltunen Thoren M."/>
            <person name="Johannesson H."/>
        </authorList>
    </citation>
    <scope>NUCLEOTIDE SEQUENCE</scope>
    <source>
        <strain evidence="1">PSN324</strain>
    </source>
</reference>
<evidence type="ECO:0000313" key="1">
    <source>
        <dbReference type="EMBL" id="KAK4461225.1"/>
    </source>
</evidence>
<organism evidence="1 2">
    <name type="scientific">Cladorrhinum samala</name>
    <dbReference type="NCBI Taxonomy" id="585594"/>
    <lineage>
        <taxon>Eukaryota</taxon>
        <taxon>Fungi</taxon>
        <taxon>Dikarya</taxon>
        <taxon>Ascomycota</taxon>
        <taxon>Pezizomycotina</taxon>
        <taxon>Sordariomycetes</taxon>
        <taxon>Sordariomycetidae</taxon>
        <taxon>Sordariales</taxon>
        <taxon>Podosporaceae</taxon>
        <taxon>Cladorrhinum</taxon>
    </lineage>
</organism>